<evidence type="ECO:0000313" key="1">
    <source>
        <dbReference type="EMBL" id="KAF5787186.1"/>
    </source>
</evidence>
<proteinExistence type="predicted"/>
<gene>
    <name evidence="1" type="ORF">HanXRQr2_Chr10g0449951</name>
</gene>
<dbReference type="Gramene" id="mRNA:HanXRQr2_Chr10g0449951">
    <property type="protein sequence ID" value="CDS:HanXRQr2_Chr10g0449951.1"/>
    <property type="gene ID" value="HanXRQr2_Chr10g0449951"/>
</dbReference>
<dbReference type="Proteomes" id="UP000215914">
    <property type="component" value="Unassembled WGS sequence"/>
</dbReference>
<organism evidence="1 2">
    <name type="scientific">Helianthus annuus</name>
    <name type="common">Common sunflower</name>
    <dbReference type="NCBI Taxonomy" id="4232"/>
    <lineage>
        <taxon>Eukaryota</taxon>
        <taxon>Viridiplantae</taxon>
        <taxon>Streptophyta</taxon>
        <taxon>Embryophyta</taxon>
        <taxon>Tracheophyta</taxon>
        <taxon>Spermatophyta</taxon>
        <taxon>Magnoliopsida</taxon>
        <taxon>eudicotyledons</taxon>
        <taxon>Gunneridae</taxon>
        <taxon>Pentapetalae</taxon>
        <taxon>asterids</taxon>
        <taxon>campanulids</taxon>
        <taxon>Asterales</taxon>
        <taxon>Asteraceae</taxon>
        <taxon>Asteroideae</taxon>
        <taxon>Heliantheae alliance</taxon>
        <taxon>Heliantheae</taxon>
        <taxon>Helianthus</taxon>
    </lineage>
</organism>
<protein>
    <submittedName>
        <fullName evidence="1">Uncharacterized protein</fullName>
    </submittedName>
</protein>
<reference evidence="1" key="2">
    <citation type="submission" date="2020-06" db="EMBL/GenBank/DDBJ databases">
        <title>Helianthus annuus Genome sequencing and assembly Release 2.</title>
        <authorList>
            <person name="Gouzy J."/>
            <person name="Langlade N."/>
            <person name="Munos S."/>
        </authorList>
    </citation>
    <scope>NUCLEOTIDE SEQUENCE</scope>
    <source>
        <tissue evidence="1">Leaves</tissue>
    </source>
</reference>
<dbReference type="AlphaFoldDB" id="A0A9K3HZQ0"/>
<sequence length="92" mass="9639">MIIFNQSRADPNTAKSFDKQEYHVILPSSKLNYPSSIATAAFSCVTSMFSTALSPAFSSSISISETFRCSISVSIPAVGSFTGTTGSSVLAS</sequence>
<name>A0A9K3HZQ0_HELAN</name>
<accession>A0A9K3HZQ0</accession>
<reference evidence="1" key="1">
    <citation type="journal article" date="2017" name="Nature">
        <title>The sunflower genome provides insights into oil metabolism, flowering and Asterid evolution.</title>
        <authorList>
            <person name="Badouin H."/>
            <person name="Gouzy J."/>
            <person name="Grassa C.J."/>
            <person name="Murat F."/>
            <person name="Staton S.E."/>
            <person name="Cottret L."/>
            <person name="Lelandais-Briere C."/>
            <person name="Owens G.L."/>
            <person name="Carrere S."/>
            <person name="Mayjonade B."/>
            <person name="Legrand L."/>
            <person name="Gill N."/>
            <person name="Kane N.C."/>
            <person name="Bowers J.E."/>
            <person name="Hubner S."/>
            <person name="Bellec A."/>
            <person name="Berard A."/>
            <person name="Berges H."/>
            <person name="Blanchet N."/>
            <person name="Boniface M.C."/>
            <person name="Brunel D."/>
            <person name="Catrice O."/>
            <person name="Chaidir N."/>
            <person name="Claudel C."/>
            <person name="Donnadieu C."/>
            <person name="Faraut T."/>
            <person name="Fievet G."/>
            <person name="Helmstetter N."/>
            <person name="King M."/>
            <person name="Knapp S.J."/>
            <person name="Lai Z."/>
            <person name="Le Paslier M.C."/>
            <person name="Lippi Y."/>
            <person name="Lorenzon L."/>
            <person name="Mandel J.R."/>
            <person name="Marage G."/>
            <person name="Marchand G."/>
            <person name="Marquand E."/>
            <person name="Bret-Mestries E."/>
            <person name="Morien E."/>
            <person name="Nambeesan S."/>
            <person name="Nguyen T."/>
            <person name="Pegot-Espagnet P."/>
            <person name="Pouilly N."/>
            <person name="Raftis F."/>
            <person name="Sallet E."/>
            <person name="Schiex T."/>
            <person name="Thomas J."/>
            <person name="Vandecasteele C."/>
            <person name="Vares D."/>
            <person name="Vear F."/>
            <person name="Vautrin S."/>
            <person name="Crespi M."/>
            <person name="Mangin B."/>
            <person name="Burke J.M."/>
            <person name="Salse J."/>
            <person name="Munos S."/>
            <person name="Vincourt P."/>
            <person name="Rieseberg L.H."/>
            <person name="Langlade N.B."/>
        </authorList>
    </citation>
    <scope>NUCLEOTIDE SEQUENCE</scope>
    <source>
        <tissue evidence="1">Leaves</tissue>
    </source>
</reference>
<comment type="caution">
    <text evidence="1">The sequence shown here is derived from an EMBL/GenBank/DDBJ whole genome shotgun (WGS) entry which is preliminary data.</text>
</comment>
<keyword evidence="2" id="KW-1185">Reference proteome</keyword>
<dbReference type="EMBL" id="MNCJ02000325">
    <property type="protein sequence ID" value="KAF5787186.1"/>
    <property type="molecule type" value="Genomic_DNA"/>
</dbReference>
<evidence type="ECO:0000313" key="2">
    <source>
        <dbReference type="Proteomes" id="UP000215914"/>
    </source>
</evidence>